<dbReference type="AlphaFoldDB" id="A0A2A7U8B8"/>
<evidence type="ECO:0000256" key="10">
    <source>
        <dbReference type="RuleBase" id="RU003884"/>
    </source>
</evidence>
<dbReference type="GO" id="GO:0009297">
    <property type="term" value="P:pilus assembly"/>
    <property type="evidence" value="ECO:0007669"/>
    <property type="project" value="InterPro"/>
</dbReference>
<comment type="subcellular location">
    <subcellularLocation>
        <location evidence="1 10">Cell outer membrane</location>
        <topology evidence="1 10">Multi-pass membrane protein</topology>
    </subcellularLocation>
</comment>
<dbReference type="Gene3D" id="2.60.40.2610">
    <property type="entry name" value="Outer membrane usher protein FimD, plug domain"/>
    <property type="match status" value="1"/>
</dbReference>
<dbReference type="InterPro" id="IPR043142">
    <property type="entry name" value="PapC-like_C_sf"/>
</dbReference>
<dbReference type="EMBL" id="PDDV01000001">
    <property type="protein sequence ID" value="PEH74483.1"/>
    <property type="molecule type" value="Genomic_DNA"/>
</dbReference>
<evidence type="ECO:0000256" key="4">
    <source>
        <dbReference type="ARBA" id="ARBA00022452"/>
    </source>
</evidence>
<dbReference type="SUPFAM" id="SSF141729">
    <property type="entry name" value="FimD N-terminal domain-like"/>
    <property type="match status" value="1"/>
</dbReference>
<evidence type="ECO:0000256" key="5">
    <source>
        <dbReference type="ARBA" id="ARBA00022692"/>
    </source>
</evidence>
<evidence type="ECO:0000259" key="12">
    <source>
        <dbReference type="Pfam" id="PF13954"/>
    </source>
</evidence>
<keyword evidence="5 10" id="KW-0812">Transmembrane</keyword>
<evidence type="ECO:0000313" key="14">
    <source>
        <dbReference type="Proteomes" id="UP000219788"/>
    </source>
</evidence>
<dbReference type="GO" id="GO:0009279">
    <property type="term" value="C:cell outer membrane"/>
    <property type="evidence" value="ECO:0007669"/>
    <property type="project" value="UniProtKB-SubCell"/>
</dbReference>
<dbReference type="FunFam" id="2.60.40.2610:FF:000001">
    <property type="entry name" value="Outer membrane fimbrial usher protein"/>
    <property type="match status" value="1"/>
</dbReference>
<keyword evidence="8" id="KW-1015">Disulfide bond</keyword>
<reference evidence="14" key="1">
    <citation type="submission" date="2017-09" db="EMBL/GenBank/DDBJ databases">
        <title>FDA dAtabase for Regulatory Grade micrObial Sequences (FDA-ARGOS): Supporting development and validation of Infectious Disease Dx tests.</title>
        <authorList>
            <person name="Goldberg B."/>
            <person name="Campos J."/>
            <person name="Tallon L."/>
            <person name="Sadzewicz L."/>
            <person name="Ott S."/>
            <person name="Zhao X."/>
            <person name="Nagaraj S."/>
            <person name="Vavikolanu K."/>
            <person name="Aluvathingal J."/>
            <person name="Nadendla S."/>
            <person name="Geyer C."/>
            <person name="Sichtig H."/>
        </authorList>
    </citation>
    <scope>NUCLEOTIDE SEQUENCE [LARGE SCALE GENOMIC DNA]</scope>
    <source>
        <strain evidence="14">FDAARGOS_370</strain>
    </source>
</reference>
<gene>
    <name evidence="13" type="ORF">CRM76_00095</name>
</gene>
<evidence type="ECO:0000256" key="9">
    <source>
        <dbReference type="ARBA" id="ARBA00023237"/>
    </source>
</evidence>
<dbReference type="Pfam" id="PF13954">
    <property type="entry name" value="PapC_N"/>
    <property type="match status" value="1"/>
</dbReference>
<evidence type="ECO:0000313" key="13">
    <source>
        <dbReference type="EMBL" id="PEH74483.1"/>
    </source>
</evidence>
<dbReference type="InterPro" id="IPR042186">
    <property type="entry name" value="FimD_plug_dom"/>
</dbReference>
<evidence type="ECO:0000256" key="7">
    <source>
        <dbReference type="ARBA" id="ARBA00023136"/>
    </source>
</evidence>
<comment type="similarity">
    <text evidence="2 10">Belongs to the fimbrial export usher family.</text>
</comment>
<keyword evidence="10" id="KW-1029">Fimbrium biogenesis</keyword>
<dbReference type="InterPro" id="IPR018030">
    <property type="entry name" value="Fimbrial_membr_usher_CS"/>
</dbReference>
<dbReference type="InterPro" id="IPR000015">
    <property type="entry name" value="Fimb_usher"/>
</dbReference>
<evidence type="ECO:0000256" key="1">
    <source>
        <dbReference type="ARBA" id="ARBA00004571"/>
    </source>
</evidence>
<dbReference type="PROSITE" id="PS01151">
    <property type="entry name" value="FIMBRIAL_USHER"/>
    <property type="match status" value="1"/>
</dbReference>
<comment type="caution">
    <text evidence="13">The sequence shown here is derived from an EMBL/GenBank/DDBJ whole genome shotgun (WGS) entry which is preliminary data.</text>
</comment>
<dbReference type="InterPro" id="IPR037224">
    <property type="entry name" value="PapC_N_sf"/>
</dbReference>
<protein>
    <submittedName>
        <fullName evidence="13">Pilin outer membrane usher protein SafC</fullName>
    </submittedName>
</protein>
<keyword evidence="9 10" id="KW-0998">Cell outer membrane</keyword>
<dbReference type="Gene3D" id="2.60.40.2070">
    <property type="match status" value="1"/>
</dbReference>
<dbReference type="RefSeq" id="WP_098142466.1">
    <property type="nucleotide sequence ID" value="NZ_PDDV01000001.1"/>
</dbReference>
<dbReference type="Gene3D" id="2.60.40.3110">
    <property type="match status" value="1"/>
</dbReference>
<dbReference type="Pfam" id="PF13953">
    <property type="entry name" value="PapC_C"/>
    <property type="match status" value="1"/>
</dbReference>
<dbReference type="Pfam" id="PF00577">
    <property type="entry name" value="Usher"/>
    <property type="match status" value="1"/>
</dbReference>
<organism evidence="13 14">
    <name type="scientific">Edwardsiella tarda</name>
    <dbReference type="NCBI Taxonomy" id="636"/>
    <lineage>
        <taxon>Bacteria</taxon>
        <taxon>Pseudomonadati</taxon>
        <taxon>Pseudomonadota</taxon>
        <taxon>Gammaproteobacteria</taxon>
        <taxon>Enterobacterales</taxon>
        <taxon>Hafniaceae</taxon>
        <taxon>Edwardsiella</taxon>
    </lineage>
</organism>
<dbReference type="FunFam" id="3.10.20.410:FF:000001">
    <property type="entry name" value="Fimbrial outer membrane usher protein"/>
    <property type="match status" value="1"/>
</dbReference>
<evidence type="ECO:0000256" key="8">
    <source>
        <dbReference type="ARBA" id="ARBA00023157"/>
    </source>
</evidence>
<accession>A0A2A7U8B8</accession>
<feature type="domain" description="PapC N-terminal" evidence="12">
    <location>
        <begin position="17"/>
        <end position="173"/>
    </location>
</feature>
<keyword evidence="6" id="KW-0732">Signal</keyword>
<dbReference type="GO" id="GO:0015473">
    <property type="term" value="F:fimbrial usher porin activity"/>
    <property type="evidence" value="ECO:0007669"/>
    <property type="project" value="InterPro"/>
</dbReference>
<keyword evidence="7 10" id="KW-0472">Membrane</keyword>
<keyword evidence="4" id="KW-1134">Transmembrane beta strand</keyword>
<sequence>MCLGMIGPYAHANSYSFDATQLGEGKNVDISIFEQGGQLPGVYLVDIILNGVKIDSREVAFHIENDAKGNPFLQACLTREQLVRYGIKVEDYPRLFSIDNRNGLSKSSKLEGTTIQCAYLSAIPQATETFQFNQQQLLLSIPQKALRLNFQGIAPQELWDDGIPAFLLNYNTSAYRSEYHRNGSSAMNVINVQLEPGLNLGPWRFRNLTNWQKQGKSEGKWQTPYTYVERGLYSLKSRLMLGDGATSSDVFDSVTFRGAMVGSDDNMVPYSQRQFAPVVRGIARTQARIEVKRNGYVIYTTSVAPGPYALTNLPVSGGIGDLQITVIEADGTVQMFSLPYTEPAIALRDGYMKYNLMAGKYRAADTSIDKATIGRATVMYGLPWNLTVYGGVQWAKSYFSKGLGLGISLGGFGAVSLDGVQARGQKFSQDINHGQMWRIRYNKSFETTRTRFTLASQYTSSTYTSLSEVLNTYRNNDGRSYQKQEYGYRPNWYQDEANNKQKTRYSATLSQPLGEWGTLYFSGSRENYWNRLQHQDEVSTYYNGPLIKDISWSVSWIRRKHVYRSYSGKTDNSVSLWISIPFNHGSENNTRVTYQIQNNIRQSTQHEIGLNGRAFDQRLYWDVRKRLVSGTNAGNQGNSSLNLHWDGTYGELRGGYNYNKTSRQISAGIQGGMIIHRHGVTVGQRLSNTVALVEAPGVSGVSVGSWPGVKTDFRGYTTSGNLSPYQENTITLNPVTLPVDADIPQTDIKVVPTAGAVIPARFVTLVGGRALISLTRTNGQAVPFGAIASVVGVANQQVGANVVGENGNVYMTGLPEKGSLLVKWGNNQQQYCRVDYRLPETKGSAGVYIVKGLCR</sequence>
<keyword evidence="3 10" id="KW-0813">Transport</keyword>
<name>A0A2A7U8B8_EDWTA</name>
<dbReference type="InterPro" id="IPR025949">
    <property type="entry name" value="PapC-like_C"/>
</dbReference>
<dbReference type="PANTHER" id="PTHR30451:SF9">
    <property type="entry name" value="F1 CAPSULE-ANCHORING PROTEIN"/>
    <property type="match status" value="1"/>
</dbReference>
<dbReference type="OrthoDB" id="6554712at2"/>
<feature type="domain" description="PapC-like C-terminal" evidence="11">
    <location>
        <begin position="771"/>
        <end position="840"/>
    </location>
</feature>
<evidence type="ECO:0000256" key="6">
    <source>
        <dbReference type="ARBA" id="ARBA00022729"/>
    </source>
</evidence>
<dbReference type="Gene3D" id="3.10.20.410">
    <property type="match status" value="1"/>
</dbReference>
<dbReference type="PANTHER" id="PTHR30451">
    <property type="entry name" value="OUTER MEMBRANE USHER PROTEIN"/>
    <property type="match status" value="1"/>
</dbReference>
<evidence type="ECO:0000256" key="3">
    <source>
        <dbReference type="ARBA" id="ARBA00022448"/>
    </source>
</evidence>
<evidence type="ECO:0000256" key="2">
    <source>
        <dbReference type="ARBA" id="ARBA00008064"/>
    </source>
</evidence>
<dbReference type="Proteomes" id="UP000219788">
    <property type="component" value="Unassembled WGS sequence"/>
</dbReference>
<dbReference type="InterPro" id="IPR025885">
    <property type="entry name" value="PapC_N"/>
</dbReference>
<proteinExistence type="inferred from homology"/>
<evidence type="ECO:0000259" key="11">
    <source>
        <dbReference type="Pfam" id="PF13953"/>
    </source>
</evidence>